<dbReference type="Proteomes" id="UP001139485">
    <property type="component" value="Unassembled WGS sequence"/>
</dbReference>
<evidence type="ECO:0000256" key="1">
    <source>
        <dbReference type="SAM" id="MobiDB-lite"/>
    </source>
</evidence>
<name>A0A9X2DC18_9ACTN</name>
<sequence>MPARRDPRKPHSRATRGTVGAKSALVDLPAEGCDLPVPTLPKGRPEGKPWTAAQRARWRELWQSPQATQWDESAKATVATLVIFESMIYAGEASAWVAQEARYAADALGLTPKAMVSLGWRIRDEREEQQQ</sequence>
<organism evidence="2 3">
    <name type="scientific">Nocardioides bruguierae</name>
    <dbReference type="NCBI Taxonomy" id="2945102"/>
    <lineage>
        <taxon>Bacteria</taxon>
        <taxon>Bacillati</taxon>
        <taxon>Actinomycetota</taxon>
        <taxon>Actinomycetes</taxon>
        <taxon>Propionibacteriales</taxon>
        <taxon>Nocardioidaceae</taxon>
        <taxon>Nocardioides</taxon>
    </lineage>
</organism>
<dbReference type="Pfam" id="PF25673">
    <property type="entry name" value="Terminase_7"/>
    <property type="match status" value="1"/>
</dbReference>
<feature type="region of interest" description="Disordered" evidence="1">
    <location>
        <begin position="1"/>
        <end position="23"/>
    </location>
</feature>
<evidence type="ECO:0000313" key="2">
    <source>
        <dbReference type="EMBL" id="MCM0622849.1"/>
    </source>
</evidence>
<dbReference type="AlphaFoldDB" id="A0A9X2DC18"/>
<proteinExistence type="predicted"/>
<comment type="caution">
    <text evidence="2">The sequence shown here is derived from an EMBL/GenBank/DDBJ whole genome shotgun (WGS) entry which is preliminary data.</text>
</comment>
<feature type="compositionally biased region" description="Basic residues" evidence="1">
    <location>
        <begin position="1"/>
        <end position="14"/>
    </location>
</feature>
<evidence type="ECO:0000313" key="3">
    <source>
        <dbReference type="Proteomes" id="UP001139485"/>
    </source>
</evidence>
<dbReference type="RefSeq" id="WP_250829005.1">
    <property type="nucleotide sequence ID" value="NZ_JAMOIL010000054.1"/>
</dbReference>
<dbReference type="InterPro" id="IPR057972">
    <property type="entry name" value="Terminase_7"/>
</dbReference>
<keyword evidence="3" id="KW-1185">Reference proteome</keyword>
<dbReference type="EMBL" id="JAMOIL010000054">
    <property type="protein sequence ID" value="MCM0622849.1"/>
    <property type="molecule type" value="Genomic_DNA"/>
</dbReference>
<protein>
    <submittedName>
        <fullName evidence="2">Uncharacterized protein</fullName>
    </submittedName>
</protein>
<gene>
    <name evidence="2" type="ORF">M8330_21400</name>
</gene>
<accession>A0A9X2DC18</accession>
<reference evidence="2" key="1">
    <citation type="submission" date="2022-05" db="EMBL/GenBank/DDBJ databases">
        <authorList>
            <person name="Tuo L."/>
        </authorList>
    </citation>
    <scope>NUCLEOTIDE SEQUENCE</scope>
    <source>
        <strain evidence="2">BSK12Z-4</strain>
    </source>
</reference>